<sequence>MTTAASEQASPRHPVWPRALLALALGTCGGWLASLAGLPLPWMIGAMLATTLAAVAGLPVALWQRLREGFVVVLGVMLGSSFTPAIAAQLPGWGISILILAAYTIVSGGLGAWFFHKAAGYDRITSYFSAMPGGLSVMIFVGEAMGGDSRLISLTHASRLLLVVLILPFAFQLFMGYDPAARPAAGPDLADLGAFDVAVLTASGVLGWIAARLLRVPAPAVVGPMLLSAAVHLGGVIEAGPPQVLVAAAQVVVGSALGCRFAGTAVGLIGRTILWAAGGTVVLLGSAVAAAWAGHLATGLPVLELTLAYSPGGLAEMSLVALALGLEAALVATHHIVRIFLIVVFAPLAFRLARARLSRRAP</sequence>
<dbReference type="RefSeq" id="WP_200341995.1">
    <property type="nucleotide sequence ID" value="NZ_NRRL01000056.1"/>
</dbReference>
<protein>
    <recommendedName>
        <fullName evidence="4">Ammonia monooxygenase</fullName>
    </recommendedName>
</protein>
<feature type="transmembrane region" description="Helical" evidence="1">
    <location>
        <begin position="189"/>
        <end position="210"/>
    </location>
</feature>
<feature type="transmembrane region" description="Helical" evidence="1">
    <location>
        <begin position="44"/>
        <end position="63"/>
    </location>
</feature>
<dbReference type="EMBL" id="NRRL01000056">
    <property type="protein sequence ID" value="MBK1669656.1"/>
    <property type="molecule type" value="Genomic_DNA"/>
</dbReference>
<feature type="transmembrane region" description="Helical" evidence="1">
    <location>
        <begin position="244"/>
        <end position="266"/>
    </location>
</feature>
<dbReference type="Proteomes" id="UP001296873">
    <property type="component" value="Unassembled WGS sequence"/>
</dbReference>
<evidence type="ECO:0000313" key="2">
    <source>
        <dbReference type="EMBL" id="MBK1669656.1"/>
    </source>
</evidence>
<feature type="transmembrane region" description="Helical" evidence="1">
    <location>
        <begin position="93"/>
        <end position="115"/>
    </location>
</feature>
<dbReference type="Pfam" id="PF05145">
    <property type="entry name" value="AbrB"/>
    <property type="match status" value="1"/>
</dbReference>
<accession>A0ABS1DI30</accession>
<dbReference type="PANTHER" id="PTHR38457">
    <property type="entry name" value="REGULATOR ABRB-RELATED"/>
    <property type="match status" value="1"/>
</dbReference>
<keyword evidence="1" id="KW-0812">Transmembrane</keyword>
<feature type="transmembrane region" description="Helical" evidence="1">
    <location>
        <begin position="20"/>
        <end position="38"/>
    </location>
</feature>
<organism evidence="2 3">
    <name type="scientific">Rhodovibrio sodomensis</name>
    <dbReference type="NCBI Taxonomy" id="1088"/>
    <lineage>
        <taxon>Bacteria</taxon>
        <taxon>Pseudomonadati</taxon>
        <taxon>Pseudomonadota</taxon>
        <taxon>Alphaproteobacteria</taxon>
        <taxon>Rhodospirillales</taxon>
        <taxon>Rhodovibrionaceae</taxon>
        <taxon>Rhodovibrio</taxon>
    </lineage>
</organism>
<dbReference type="PANTHER" id="PTHR38457:SF1">
    <property type="entry name" value="REGULATOR ABRB-RELATED"/>
    <property type="match status" value="1"/>
</dbReference>
<dbReference type="PIRSF" id="PIRSF038991">
    <property type="entry name" value="Protein_AbrB"/>
    <property type="match status" value="1"/>
</dbReference>
<evidence type="ECO:0000313" key="3">
    <source>
        <dbReference type="Proteomes" id="UP001296873"/>
    </source>
</evidence>
<dbReference type="InterPro" id="IPR017516">
    <property type="entry name" value="AbrB_dup"/>
</dbReference>
<keyword evidence="1" id="KW-0472">Membrane</keyword>
<evidence type="ECO:0000256" key="1">
    <source>
        <dbReference type="SAM" id="Phobius"/>
    </source>
</evidence>
<feature type="transmembrane region" description="Helical" evidence="1">
    <location>
        <begin position="70"/>
        <end position="87"/>
    </location>
</feature>
<reference evidence="2 3" key="1">
    <citation type="journal article" date="2020" name="Microorganisms">
        <title>Osmotic Adaptation and Compatible Solute Biosynthesis of Phototrophic Bacteria as Revealed from Genome Analyses.</title>
        <authorList>
            <person name="Imhoff J.F."/>
            <person name="Rahn T."/>
            <person name="Kunzel S."/>
            <person name="Keller A."/>
            <person name="Neulinger S.C."/>
        </authorList>
    </citation>
    <scope>NUCLEOTIDE SEQUENCE [LARGE SCALE GENOMIC DNA]</scope>
    <source>
        <strain evidence="2 3">DSM 9895</strain>
    </source>
</reference>
<keyword evidence="3" id="KW-1185">Reference proteome</keyword>
<gene>
    <name evidence="2" type="ORF">CKO28_16580</name>
</gene>
<proteinExistence type="predicted"/>
<feature type="transmembrane region" description="Helical" evidence="1">
    <location>
        <begin position="272"/>
        <end position="293"/>
    </location>
</feature>
<evidence type="ECO:0008006" key="4">
    <source>
        <dbReference type="Google" id="ProtNLM"/>
    </source>
</evidence>
<dbReference type="InterPro" id="IPR007820">
    <property type="entry name" value="AbrB_fam"/>
</dbReference>
<comment type="caution">
    <text evidence="2">The sequence shown here is derived from an EMBL/GenBank/DDBJ whole genome shotgun (WGS) entry which is preliminary data.</text>
</comment>
<feature type="transmembrane region" description="Helical" evidence="1">
    <location>
        <begin position="216"/>
        <end position="237"/>
    </location>
</feature>
<feature type="transmembrane region" description="Helical" evidence="1">
    <location>
        <begin position="332"/>
        <end position="350"/>
    </location>
</feature>
<feature type="transmembrane region" description="Helical" evidence="1">
    <location>
        <begin position="157"/>
        <end position="177"/>
    </location>
</feature>
<keyword evidence="1" id="KW-1133">Transmembrane helix</keyword>
<dbReference type="NCBIfam" id="TIGR03082">
    <property type="entry name" value="Gneg_AbrB_dup"/>
    <property type="match status" value="2"/>
</dbReference>
<name>A0ABS1DI30_9PROT</name>